<sequence>MTRRVVRLAVWAFVCGLALWSAGIEPRLLRTRELTLAVEPWPAGTPPLRAVYCSDLHAGSGAIDLAALDHLVARISALQPDLLLLGGDYVNQVTAFGLVQLNIEPVAERLGRVPARYGRFAVLGNHDGYYGAEAVRAALQRHSIRVLDNSAAAAGAVWVAGVADDMTGRPDVRLALRDIPAQAPTLLLTHDPATYAEHPPGLLLALAGHTHGGQITLPGLGALFIPGRAPRRHARGWIDEGHGPMYVTTGIGTSTLPLRLGAVPEIVVLTLQPAAQLQASTSARPGADASVETRMLPVAMASSPSN</sequence>
<dbReference type="GO" id="GO:0008758">
    <property type="term" value="F:UDP-2,3-diacylglucosamine hydrolase activity"/>
    <property type="evidence" value="ECO:0007669"/>
    <property type="project" value="TreeGrafter"/>
</dbReference>
<protein>
    <recommendedName>
        <fullName evidence="3">Calcineurin-like phosphoesterase domain-containing protein</fullName>
    </recommendedName>
</protein>
<evidence type="ECO:0000313" key="4">
    <source>
        <dbReference type="EMBL" id="PWV59577.1"/>
    </source>
</evidence>
<organism evidence="4 5">
    <name type="scientific">Plasticicumulans acidivorans</name>
    <dbReference type="NCBI Taxonomy" id="886464"/>
    <lineage>
        <taxon>Bacteria</taxon>
        <taxon>Pseudomonadati</taxon>
        <taxon>Pseudomonadota</taxon>
        <taxon>Gammaproteobacteria</taxon>
        <taxon>Candidatus Competibacteraceae</taxon>
        <taxon>Plasticicumulans</taxon>
    </lineage>
</organism>
<reference evidence="4 5" key="1">
    <citation type="submission" date="2018-05" db="EMBL/GenBank/DDBJ databases">
        <title>Genomic Encyclopedia of Type Strains, Phase IV (KMG-IV): sequencing the most valuable type-strain genomes for metagenomic binning, comparative biology and taxonomic classification.</title>
        <authorList>
            <person name="Goeker M."/>
        </authorList>
    </citation>
    <scope>NUCLEOTIDE SEQUENCE [LARGE SCALE GENOMIC DNA]</scope>
    <source>
        <strain evidence="4 5">DSM 23606</strain>
    </source>
</reference>
<dbReference type="InterPro" id="IPR029052">
    <property type="entry name" value="Metallo-depent_PP-like"/>
</dbReference>
<dbReference type="GO" id="GO:0009245">
    <property type="term" value="P:lipid A biosynthetic process"/>
    <property type="evidence" value="ECO:0007669"/>
    <property type="project" value="TreeGrafter"/>
</dbReference>
<dbReference type="InterPro" id="IPR051158">
    <property type="entry name" value="Metallophosphoesterase_sf"/>
</dbReference>
<feature type="domain" description="Calcineurin-like phosphoesterase" evidence="3">
    <location>
        <begin position="49"/>
        <end position="211"/>
    </location>
</feature>
<dbReference type="AlphaFoldDB" id="A0A317MS02"/>
<keyword evidence="1" id="KW-0479">Metal-binding</keyword>
<dbReference type="Pfam" id="PF00149">
    <property type="entry name" value="Metallophos"/>
    <property type="match status" value="1"/>
</dbReference>
<dbReference type="OrthoDB" id="9780884at2"/>
<accession>A0A317MS02</accession>
<dbReference type="GO" id="GO:0046872">
    <property type="term" value="F:metal ion binding"/>
    <property type="evidence" value="ECO:0007669"/>
    <property type="project" value="UniProtKB-KW"/>
</dbReference>
<name>A0A317MS02_9GAMM</name>
<keyword evidence="5" id="KW-1185">Reference proteome</keyword>
<dbReference type="EMBL" id="QGTJ01000010">
    <property type="protein sequence ID" value="PWV59577.1"/>
    <property type="molecule type" value="Genomic_DNA"/>
</dbReference>
<dbReference type="Proteomes" id="UP000246569">
    <property type="component" value="Unassembled WGS sequence"/>
</dbReference>
<dbReference type="GO" id="GO:0016020">
    <property type="term" value="C:membrane"/>
    <property type="evidence" value="ECO:0007669"/>
    <property type="project" value="GOC"/>
</dbReference>
<gene>
    <name evidence="4" type="ORF">C7443_110122</name>
</gene>
<evidence type="ECO:0000256" key="2">
    <source>
        <dbReference type="ARBA" id="ARBA00022801"/>
    </source>
</evidence>
<dbReference type="RefSeq" id="WP_110019626.1">
    <property type="nucleotide sequence ID" value="NZ_QGTJ01000010.1"/>
</dbReference>
<evidence type="ECO:0000313" key="5">
    <source>
        <dbReference type="Proteomes" id="UP000246569"/>
    </source>
</evidence>
<dbReference type="PANTHER" id="PTHR31302">
    <property type="entry name" value="TRANSMEMBRANE PROTEIN WITH METALLOPHOSPHOESTERASE DOMAIN-RELATED"/>
    <property type="match status" value="1"/>
</dbReference>
<dbReference type="InterPro" id="IPR004843">
    <property type="entry name" value="Calcineurin-like_PHP"/>
</dbReference>
<comment type="caution">
    <text evidence="4">The sequence shown here is derived from an EMBL/GenBank/DDBJ whole genome shotgun (WGS) entry which is preliminary data.</text>
</comment>
<dbReference type="PANTHER" id="PTHR31302:SF31">
    <property type="entry name" value="PHOSPHODIESTERASE YAEI"/>
    <property type="match status" value="1"/>
</dbReference>
<evidence type="ECO:0000259" key="3">
    <source>
        <dbReference type="Pfam" id="PF00149"/>
    </source>
</evidence>
<proteinExistence type="predicted"/>
<evidence type="ECO:0000256" key="1">
    <source>
        <dbReference type="ARBA" id="ARBA00022723"/>
    </source>
</evidence>
<keyword evidence="2" id="KW-0378">Hydrolase</keyword>
<dbReference type="SUPFAM" id="SSF56300">
    <property type="entry name" value="Metallo-dependent phosphatases"/>
    <property type="match status" value="1"/>
</dbReference>
<dbReference type="Gene3D" id="3.60.21.10">
    <property type="match status" value="1"/>
</dbReference>